<keyword evidence="2" id="KW-1185">Reference proteome</keyword>
<proteinExistence type="predicted"/>
<accession>D4P850</accession>
<dbReference type="EMBL" id="GU580943">
    <property type="protein sequence ID" value="ADD81180.1"/>
    <property type="molecule type" value="Genomic_DNA"/>
</dbReference>
<dbReference type="GeneID" id="18564186"/>
<evidence type="ECO:0000313" key="2">
    <source>
        <dbReference type="Proteomes" id="UP000001504"/>
    </source>
</evidence>
<dbReference type="RefSeq" id="YP_009016256.1">
    <property type="nucleotide sequence ID" value="NC_023722.1"/>
</dbReference>
<dbReference type="KEGG" id="vg:18564186"/>
<evidence type="ECO:0000313" key="1">
    <source>
        <dbReference type="EMBL" id="ADD81180.1"/>
    </source>
</evidence>
<reference evidence="1 2" key="1">
    <citation type="journal article" date="2011" name="Appl. Environ. Microbiol.">
        <title>Genomic and functional analyses of Rhodococcus equi phages ReqiPepy6, ReqiPoco6, ReqiPine5, and ReqiDocB7.</title>
        <authorList>
            <person name="Summer E.J."/>
            <person name="Liu M."/>
            <person name="Gill J.J."/>
            <person name="Grant M."/>
            <person name="Chan-Cortes T.N."/>
            <person name="Ferguson L."/>
            <person name="Janes C."/>
            <person name="Lange K."/>
            <person name="Bertoli M."/>
            <person name="Moore C."/>
            <person name="Orchard R.C."/>
            <person name="Cohen N."/>
            <person name="Young R."/>
        </authorList>
    </citation>
    <scope>NUCLEOTIDE SEQUENCE [LARGE SCALE GENOMIC DNA]</scope>
</reference>
<dbReference type="Proteomes" id="UP000001504">
    <property type="component" value="Segment"/>
</dbReference>
<gene>
    <name evidence="1" type="ORF">ReqiPine5gene75</name>
</gene>
<organism evidence="1 2">
    <name type="scientific">Rhodococcus phage ReqiPine5</name>
    <dbReference type="NCBI Taxonomy" id="691963"/>
    <lineage>
        <taxon>Viruses</taxon>
        <taxon>Duplodnaviria</taxon>
        <taxon>Heunggongvirae</taxon>
        <taxon>Uroviricota</taxon>
        <taxon>Caudoviricetes</taxon>
        <taxon>Caudoviricetes incertae sedis</taxon>
        <taxon>Reqipinevirus</taxon>
        <taxon>Reqipinevirus reqipine5</taxon>
    </lineage>
</organism>
<sequence length="61" mass="6536">MENTHYAKGVAAAEAAIAGSYRPGMFPPSVRSFGRSTPDHLADSYHFTLGYNDTVEAFLAA</sequence>
<protein>
    <submittedName>
        <fullName evidence="1">Gp75</fullName>
    </submittedName>
</protein>
<name>D4P850_9CAUD</name>